<keyword evidence="3" id="KW-1185">Reference proteome</keyword>
<dbReference type="EMBL" id="RWJN01000010">
    <property type="protein sequence ID" value="TCD71102.1"/>
    <property type="molecule type" value="Genomic_DNA"/>
</dbReference>
<protein>
    <submittedName>
        <fullName evidence="2">Uncharacterized protein</fullName>
    </submittedName>
</protein>
<evidence type="ECO:0000256" key="1">
    <source>
        <dbReference type="SAM" id="SignalP"/>
    </source>
</evidence>
<feature type="signal peptide" evidence="1">
    <location>
        <begin position="1"/>
        <end position="20"/>
    </location>
</feature>
<dbReference type="OrthoDB" id="2844016at2759"/>
<comment type="caution">
    <text evidence="2">The sequence shown here is derived from an EMBL/GenBank/DDBJ whole genome shotgun (WGS) entry which is preliminary data.</text>
</comment>
<organism evidence="2 3">
    <name type="scientific">Steccherinum ochraceum</name>
    <dbReference type="NCBI Taxonomy" id="92696"/>
    <lineage>
        <taxon>Eukaryota</taxon>
        <taxon>Fungi</taxon>
        <taxon>Dikarya</taxon>
        <taxon>Basidiomycota</taxon>
        <taxon>Agaricomycotina</taxon>
        <taxon>Agaricomycetes</taxon>
        <taxon>Polyporales</taxon>
        <taxon>Steccherinaceae</taxon>
        <taxon>Steccherinum</taxon>
    </lineage>
</organism>
<sequence length="211" mass="21892">MFMLSTLTTLILAAATGSRALPTAMLERRQLPGPGCETFGLGAFNTANNFTIAAWNKTLPNANTTGVPLVLGEASGEDAESSFRVLSTLASVGSNEFPTWNIVNGVLLPNGRAPGGVVEGNFTLGGSPNWGIGAASLLPNPSLYCLLVNTDPNGGGNGFPILAGNGDSDNFSLCPTTQGQVNVVYNATVDNSDTYVFDECYEVNLQIIGLN</sequence>
<evidence type="ECO:0000313" key="2">
    <source>
        <dbReference type="EMBL" id="TCD71102.1"/>
    </source>
</evidence>
<gene>
    <name evidence="2" type="ORF">EIP91_000196</name>
</gene>
<proteinExistence type="predicted"/>
<accession>A0A4R0RV60</accession>
<name>A0A4R0RV60_9APHY</name>
<feature type="chain" id="PRO_5020754375" evidence="1">
    <location>
        <begin position="21"/>
        <end position="211"/>
    </location>
</feature>
<reference evidence="2 3" key="1">
    <citation type="submission" date="2018-11" db="EMBL/GenBank/DDBJ databases">
        <title>Genome assembly of Steccherinum ochraceum LE-BIN_3174, the white-rot fungus of the Steccherinaceae family (The Residual Polyporoid clade, Polyporales, Basidiomycota).</title>
        <authorList>
            <person name="Fedorova T.V."/>
            <person name="Glazunova O.A."/>
            <person name="Landesman E.O."/>
            <person name="Moiseenko K.V."/>
            <person name="Psurtseva N.V."/>
            <person name="Savinova O.S."/>
            <person name="Shakhova N.V."/>
            <person name="Tyazhelova T.V."/>
            <person name="Vasina D.V."/>
        </authorList>
    </citation>
    <scope>NUCLEOTIDE SEQUENCE [LARGE SCALE GENOMIC DNA]</scope>
    <source>
        <strain evidence="2 3">LE-BIN_3174</strain>
    </source>
</reference>
<evidence type="ECO:0000313" key="3">
    <source>
        <dbReference type="Proteomes" id="UP000292702"/>
    </source>
</evidence>
<dbReference type="Proteomes" id="UP000292702">
    <property type="component" value="Unassembled WGS sequence"/>
</dbReference>
<dbReference type="AlphaFoldDB" id="A0A4R0RV60"/>
<keyword evidence="1" id="KW-0732">Signal</keyword>